<gene>
    <name evidence="2" type="ORF">H9C73_02520</name>
</gene>
<feature type="domain" description="ChrR-like cupin" evidence="1">
    <location>
        <begin position="22"/>
        <end position="123"/>
    </location>
</feature>
<dbReference type="InterPro" id="IPR011051">
    <property type="entry name" value="RmlC_Cupin_sf"/>
</dbReference>
<evidence type="ECO:0000313" key="3">
    <source>
        <dbReference type="Proteomes" id="UP000810171"/>
    </source>
</evidence>
<evidence type="ECO:0000313" key="2">
    <source>
        <dbReference type="EMBL" id="MBP0047598.1"/>
    </source>
</evidence>
<dbReference type="RefSeq" id="WP_209286210.1">
    <property type="nucleotide sequence ID" value="NZ_JACVEW010000003.1"/>
</dbReference>
<name>A0ABS3Z7D8_9GAMM</name>
<accession>A0ABS3Z7D8</accession>
<organism evidence="2 3">
    <name type="scientific">Marinobacterium alkalitolerans</name>
    <dbReference type="NCBI Taxonomy" id="1542925"/>
    <lineage>
        <taxon>Bacteria</taxon>
        <taxon>Pseudomonadati</taxon>
        <taxon>Pseudomonadota</taxon>
        <taxon>Gammaproteobacteria</taxon>
        <taxon>Oceanospirillales</taxon>
        <taxon>Oceanospirillaceae</taxon>
        <taxon>Marinobacterium</taxon>
    </lineage>
</organism>
<protein>
    <submittedName>
        <fullName evidence="2">Cupin domain-containing protein</fullName>
    </submittedName>
</protein>
<sequence length="238" mass="26479">MVPDTPNSRSLPENLNLDFTRHVVHRTAEMDWYPSPAKGVVRKPLEREGRESGRTTSIVEYAPGTAFSSHPHPLGEEILVLEGVFSDESGDYPAGSYIRNPPGSRHAPFSREGCTLFVKLNHFNPSDSAEVRINTAEQPWQPGIGGLEVMSLHHFETEHTALVKWPAGEQFQPHRHFGGEEILVLSGEFCDEHGRYPTGTWLRSPHLSEHCPYVEQETVILVKTGHLPQSEALSSASS</sequence>
<dbReference type="CDD" id="cd20303">
    <property type="entry name" value="cupin_ChrR_1"/>
    <property type="match status" value="2"/>
</dbReference>
<proteinExistence type="predicted"/>
<comment type="caution">
    <text evidence="2">The sequence shown here is derived from an EMBL/GenBank/DDBJ whole genome shotgun (WGS) entry which is preliminary data.</text>
</comment>
<reference evidence="2 3" key="1">
    <citation type="submission" date="2020-09" db="EMBL/GenBank/DDBJ databases">
        <authorList>
            <person name="Tanuku N.R.S."/>
        </authorList>
    </citation>
    <scope>NUCLEOTIDE SEQUENCE [LARGE SCALE GENOMIC DNA]</scope>
    <source>
        <strain evidence="2 3">AK62</strain>
    </source>
</reference>
<keyword evidence="3" id="KW-1185">Reference proteome</keyword>
<dbReference type="EMBL" id="JACVEW010000003">
    <property type="protein sequence ID" value="MBP0047598.1"/>
    <property type="molecule type" value="Genomic_DNA"/>
</dbReference>
<evidence type="ECO:0000259" key="1">
    <source>
        <dbReference type="Pfam" id="PF12973"/>
    </source>
</evidence>
<dbReference type="InterPro" id="IPR025979">
    <property type="entry name" value="ChrR-like_cupin_dom"/>
</dbReference>
<dbReference type="Gene3D" id="2.60.120.10">
    <property type="entry name" value="Jelly Rolls"/>
    <property type="match status" value="1"/>
</dbReference>
<dbReference type="SUPFAM" id="SSF51182">
    <property type="entry name" value="RmlC-like cupins"/>
    <property type="match status" value="2"/>
</dbReference>
<dbReference type="Proteomes" id="UP000810171">
    <property type="component" value="Unassembled WGS sequence"/>
</dbReference>
<dbReference type="InterPro" id="IPR014710">
    <property type="entry name" value="RmlC-like_jellyroll"/>
</dbReference>
<dbReference type="Pfam" id="PF12973">
    <property type="entry name" value="Cupin_7"/>
    <property type="match status" value="2"/>
</dbReference>
<feature type="domain" description="ChrR-like cupin" evidence="1">
    <location>
        <begin position="129"/>
        <end position="227"/>
    </location>
</feature>